<evidence type="ECO:0000259" key="12">
    <source>
        <dbReference type="Pfam" id="PF20771"/>
    </source>
</evidence>
<reference evidence="13" key="3">
    <citation type="submission" date="2025-09" db="UniProtKB">
        <authorList>
            <consortium name="Ensembl"/>
        </authorList>
    </citation>
    <scope>IDENTIFICATION</scope>
</reference>
<feature type="region of interest" description="Disordered" evidence="8">
    <location>
        <begin position="548"/>
        <end position="606"/>
    </location>
</feature>
<dbReference type="OrthoDB" id="8762914at2759"/>
<dbReference type="Pfam" id="PF10577">
    <property type="entry name" value="FAM171A1-2-B_N"/>
    <property type="match status" value="1"/>
</dbReference>
<feature type="domain" description="FAM171 N-terminal" evidence="11">
    <location>
        <begin position="37"/>
        <end position="291"/>
    </location>
</feature>
<dbReference type="InterPro" id="IPR018890">
    <property type="entry name" value="FAM171"/>
</dbReference>
<evidence type="ECO:0000256" key="1">
    <source>
        <dbReference type="ARBA" id="ARBA00004479"/>
    </source>
</evidence>
<dbReference type="AlphaFoldDB" id="A0A8C9W7Q0"/>
<keyword evidence="14" id="KW-1185">Reference proteome</keyword>
<gene>
    <name evidence="13" type="primary">FAM171A2</name>
</gene>
<evidence type="ECO:0000256" key="3">
    <source>
        <dbReference type="ARBA" id="ARBA00022692"/>
    </source>
</evidence>
<evidence type="ECO:0000256" key="10">
    <source>
        <dbReference type="SAM" id="SignalP"/>
    </source>
</evidence>
<dbReference type="PANTHER" id="PTHR31626">
    <property type="entry name" value="SUSHI DOMAIN-CONTAINING PROTEIN"/>
    <property type="match status" value="1"/>
</dbReference>
<feature type="compositionally biased region" description="Acidic residues" evidence="8">
    <location>
        <begin position="765"/>
        <end position="778"/>
    </location>
</feature>
<evidence type="ECO:0000313" key="14">
    <source>
        <dbReference type="Proteomes" id="UP000694397"/>
    </source>
</evidence>
<feature type="chain" id="PRO_5034221106" evidence="10">
    <location>
        <begin position="27"/>
        <end position="800"/>
    </location>
</feature>
<keyword evidence="7" id="KW-0325">Glycoprotein</keyword>
<protein>
    <submittedName>
        <fullName evidence="13">Family with sequence similarity 171 member A2</fullName>
    </submittedName>
</protein>
<reference evidence="13" key="2">
    <citation type="submission" date="2025-08" db="UniProtKB">
        <authorList>
            <consortium name="Ensembl"/>
        </authorList>
    </citation>
    <scope>IDENTIFICATION</scope>
</reference>
<evidence type="ECO:0000256" key="7">
    <source>
        <dbReference type="ARBA" id="ARBA00023180"/>
    </source>
</evidence>
<dbReference type="InterPro" id="IPR048530">
    <property type="entry name" value="FAM171_N"/>
</dbReference>
<dbReference type="Pfam" id="PF20771">
    <property type="entry name" value="FAM171A1-2-B_C"/>
    <property type="match status" value="1"/>
</dbReference>
<feature type="region of interest" description="Disordered" evidence="8">
    <location>
        <begin position="404"/>
        <end position="509"/>
    </location>
</feature>
<dbReference type="Ensembl" id="ENSSFOT00015054252.1">
    <property type="protein sequence ID" value="ENSSFOP00015071873.1"/>
    <property type="gene ID" value="ENSSFOG00015029692.1"/>
</dbReference>
<evidence type="ECO:0000256" key="8">
    <source>
        <dbReference type="SAM" id="MobiDB-lite"/>
    </source>
</evidence>
<dbReference type="Proteomes" id="UP000694397">
    <property type="component" value="Chromosome 3"/>
</dbReference>
<feature type="compositionally biased region" description="Low complexity" evidence="8">
    <location>
        <begin position="741"/>
        <end position="756"/>
    </location>
</feature>
<evidence type="ECO:0000256" key="2">
    <source>
        <dbReference type="ARBA" id="ARBA00006818"/>
    </source>
</evidence>
<evidence type="ECO:0000259" key="11">
    <source>
        <dbReference type="Pfam" id="PF10577"/>
    </source>
</evidence>
<feature type="region of interest" description="Disordered" evidence="8">
    <location>
        <begin position="672"/>
        <end position="800"/>
    </location>
</feature>
<feature type="compositionally biased region" description="Basic and acidic residues" evidence="8">
    <location>
        <begin position="557"/>
        <end position="567"/>
    </location>
</feature>
<dbReference type="GeneTree" id="ENSGT00950000183184"/>
<sequence>MAAPYGRRVLLLALLLTCDRAWGALAGPAPEQGALEVLIRVQVFDSSDLSPLDNAAVQVFGNQSTLVSSGADGDGLLTVTFRYQLGTSVIVAASKMGYVSNSVPWRANRIPLYSSVSLYLLPQRPATLILYDDVVQLLSGSPGARHQPRVQLQRKAVHLPSDSSYSELWAVLTAARSQYEIGAFPYMLGRDTNGTGGNGSWTDMSPVAAVSAHLVAHNGSAVRVTEPVHVSVPLPSDSPVKAATSVPVWRFDDATGLWLRSGTGYIRQEGTLFICSFVAQQLGDWAAALPSGSGVSLGTSGLRDISSYHTIFLLTILGSMALLVLILLCLLLYYCRRRCLKPRQHRKMHVPSTMDSSRRDQGTSMSRLNLISGGHADTASSKDDKNALKCDLSSSQEFFGRDAAHKLQHSKGSGDGRPWRGESFPMKVTHSTEMGADPPLLPSDYARSCGSVEDKSGDGRRRHNANENQGYSSDPPSSPPSAKRSQNPKPDGKPPEYSDPVARPTSLNTQPSQFIFCSSIDQMKENMYRSMVPTLVIPAHYMRLSSDFSGADPAAEPQHKADKDEVPGGRLSTPQPQQQPPTVSPPGEDPEGRGWAPNPSSGPVRIPVLFDNSTMAQMNGELQALTEKKLRELGVRQHPRAWFISLDGRSNSHVRHSYVDLGEEFGLDSMADVRKGKPASQRRAKGDKGGGGGKGHGGKAYAKLSYLEDMESGGGGEGPATMCSPEDNSLTPLLDEEPEPRGASATRRGRSRVSSGNRRDSATSLEDENEADDKDDEGENKKSPWQRREERPLMVFNVKK</sequence>
<evidence type="ECO:0000256" key="5">
    <source>
        <dbReference type="ARBA" id="ARBA00022989"/>
    </source>
</evidence>
<organism evidence="13 14">
    <name type="scientific">Scleropages formosus</name>
    <name type="common">Asian bonytongue</name>
    <name type="synonym">Osteoglossum formosum</name>
    <dbReference type="NCBI Taxonomy" id="113540"/>
    <lineage>
        <taxon>Eukaryota</taxon>
        <taxon>Metazoa</taxon>
        <taxon>Chordata</taxon>
        <taxon>Craniata</taxon>
        <taxon>Vertebrata</taxon>
        <taxon>Euteleostomi</taxon>
        <taxon>Actinopterygii</taxon>
        <taxon>Neopterygii</taxon>
        <taxon>Teleostei</taxon>
        <taxon>Osteoglossocephala</taxon>
        <taxon>Osteoglossomorpha</taxon>
        <taxon>Osteoglossiformes</taxon>
        <taxon>Osteoglossidae</taxon>
        <taxon>Scleropages</taxon>
    </lineage>
</organism>
<evidence type="ECO:0000256" key="4">
    <source>
        <dbReference type="ARBA" id="ARBA00022729"/>
    </source>
</evidence>
<reference evidence="13 14" key="1">
    <citation type="submission" date="2019-04" db="EMBL/GenBank/DDBJ databases">
        <authorList>
            <consortium name="Wellcome Sanger Institute Data Sharing"/>
        </authorList>
    </citation>
    <scope>NUCLEOTIDE SEQUENCE [LARGE SCALE GENOMIC DNA]</scope>
</reference>
<dbReference type="InterPro" id="IPR049175">
    <property type="entry name" value="FAM171_C"/>
</dbReference>
<keyword evidence="6 9" id="KW-0472">Membrane</keyword>
<keyword evidence="4 10" id="KW-0732">Signal</keyword>
<dbReference type="PANTHER" id="PTHR31626:SF3">
    <property type="entry name" value="PROTEIN FAM171A2"/>
    <property type="match status" value="1"/>
</dbReference>
<dbReference type="GO" id="GO:0016020">
    <property type="term" value="C:membrane"/>
    <property type="evidence" value="ECO:0007669"/>
    <property type="project" value="UniProtKB-SubCell"/>
</dbReference>
<evidence type="ECO:0000256" key="9">
    <source>
        <dbReference type="SAM" id="Phobius"/>
    </source>
</evidence>
<proteinExistence type="inferred from homology"/>
<evidence type="ECO:0000256" key="6">
    <source>
        <dbReference type="ARBA" id="ARBA00023136"/>
    </source>
</evidence>
<comment type="similarity">
    <text evidence="2">Belongs to the FAM171 family.</text>
</comment>
<name>A0A8C9W7Q0_SCLFO</name>
<feature type="compositionally biased region" description="Basic and acidic residues" evidence="8">
    <location>
        <begin position="779"/>
        <end position="792"/>
    </location>
</feature>
<feature type="transmembrane region" description="Helical" evidence="9">
    <location>
        <begin position="311"/>
        <end position="334"/>
    </location>
</feature>
<feature type="compositionally biased region" description="Basic residues" evidence="8">
    <location>
        <begin position="676"/>
        <end position="685"/>
    </location>
</feature>
<comment type="subcellular location">
    <subcellularLocation>
        <location evidence="1">Membrane</location>
        <topology evidence="1">Single-pass type I membrane protein</topology>
    </subcellularLocation>
</comment>
<keyword evidence="5 9" id="KW-1133">Transmembrane helix</keyword>
<feature type="domain" description="FAM171 C-terminal" evidence="12">
    <location>
        <begin position="377"/>
        <end position="797"/>
    </location>
</feature>
<feature type="signal peptide" evidence="10">
    <location>
        <begin position="1"/>
        <end position="26"/>
    </location>
</feature>
<evidence type="ECO:0000313" key="13">
    <source>
        <dbReference type="Ensembl" id="ENSSFOP00015071873.1"/>
    </source>
</evidence>
<accession>A0A8C9W7Q0</accession>
<keyword evidence="3 9" id="KW-0812">Transmembrane</keyword>